<dbReference type="Gene3D" id="3.30.300.30">
    <property type="match status" value="1"/>
</dbReference>
<dbReference type="AlphaFoldDB" id="A0A829YJ37"/>
<dbReference type="PROSITE" id="PS00455">
    <property type="entry name" value="AMP_BINDING"/>
    <property type="match status" value="1"/>
</dbReference>
<dbReference type="SUPFAM" id="SSF56801">
    <property type="entry name" value="Acetyl-CoA synthetase-like"/>
    <property type="match status" value="1"/>
</dbReference>
<accession>A0A829YJ37</accession>
<gene>
    <name evidence="3" type="ORF">GCM10011487_45260</name>
</gene>
<dbReference type="EMBL" id="BLJN01000004">
    <property type="protein sequence ID" value="GFE82526.1"/>
    <property type="molecule type" value="Genomic_DNA"/>
</dbReference>
<organism evidence="3 4">
    <name type="scientific">Steroidobacter agaridevorans</name>
    <dbReference type="NCBI Taxonomy" id="2695856"/>
    <lineage>
        <taxon>Bacteria</taxon>
        <taxon>Pseudomonadati</taxon>
        <taxon>Pseudomonadota</taxon>
        <taxon>Gammaproteobacteria</taxon>
        <taxon>Steroidobacterales</taxon>
        <taxon>Steroidobacteraceae</taxon>
        <taxon>Steroidobacter</taxon>
    </lineage>
</organism>
<keyword evidence="3" id="KW-0436">Ligase</keyword>
<dbReference type="Pfam" id="PF00501">
    <property type="entry name" value="AMP-binding"/>
    <property type="match status" value="1"/>
</dbReference>
<name>A0A829YJ37_9GAMM</name>
<comment type="caution">
    <text evidence="3">The sequence shown here is derived from an EMBL/GenBank/DDBJ whole genome shotgun (WGS) entry which is preliminary data.</text>
</comment>
<evidence type="ECO:0000313" key="3">
    <source>
        <dbReference type="EMBL" id="GFE82526.1"/>
    </source>
</evidence>
<dbReference type="Proteomes" id="UP000445000">
    <property type="component" value="Unassembled WGS sequence"/>
</dbReference>
<protein>
    <submittedName>
        <fullName evidence="3">ATP-dependent acyl-CoA ligase</fullName>
    </submittedName>
</protein>
<dbReference type="InterPro" id="IPR045851">
    <property type="entry name" value="AMP-bd_C_sf"/>
</dbReference>
<dbReference type="GO" id="GO:0016878">
    <property type="term" value="F:acid-thiol ligase activity"/>
    <property type="evidence" value="ECO:0007669"/>
    <property type="project" value="UniProtKB-ARBA"/>
</dbReference>
<proteinExistence type="predicted"/>
<sequence length="544" mass="60133">MQRSEQSLSWHDPHVPPRESVVLRYVLELRAASHPERIFASFPDGSQWTYRQTMTAAQQTACALARLGVRQGHRVLSWLPNGADALRAWFGANWLGATYVPINTAYRGGLLEHVIANSGAEVMICSAAFVSRLQGMKLSNLKTIIIADAAAVPATVPVDVCFGANVLTAPVDESLLSLPRPIEATDEQSIIYTSGTTGPSKGVLSSYCHLATSALVAFEERDAEGMRYLVTLPMFHAGGTIGIMGMLLLGRSIALPERFETDRFWNTIRATGSTCCTLLGAMATFLVKQPPSSGDREHTLRWAVVIPYTEDAKKFHQRFGVDMYCMFNMTEVSIPILSHANPEAVGACGVLRAGVHARLVDERDVDVPDGEVGELILRCDRPWSMNHGYNAAPEATAAAWRNGWFHTGDAFRRGSDGSFYFTDRIKDSIRRRGENISSLEVERECLAHPQVQEAAAIGVPSEFSEEDVMVVLAPVPGQSIDPAEFFEFLRPRMAHFMLPRYIRILDRLPRTPTEKVQKTELRAQGIAPQTWDRERHGISVKARA</sequence>
<keyword evidence="4" id="KW-1185">Reference proteome</keyword>
<evidence type="ECO:0000259" key="1">
    <source>
        <dbReference type="Pfam" id="PF00501"/>
    </source>
</evidence>
<reference evidence="4" key="1">
    <citation type="submission" date="2020-01" db="EMBL/GenBank/DDBJ databases">
        <title>'Steroidobacter agaridevorans' sp. nov., agar-degrading bacteria isolated from rhizosphere soils.</title>
        <authorList>
            <person name="Ikenaga M."/>
            <person name="Kataoka M."/>
            <person name="Murouchi A."/>
            <person name="Katsuragi S."/>
            <person name="Sakai M."/>
        </authorList>
    </citation>
    <scope>NUCLEOTIDE SEQUENCE [LARGE SCALE GENOMIC DNA]</scope>
    <source>
        <strain evidence="4">YU21-B</strain>
    </source>
</reference>
<evidence type="ECO:0000259" key="2">
    <source>
        <dbReference type="Pfam" id="PF13193"/>
    </source>
</evidence>
<evidence type="ECO:0000313" key="4">
    <source>
        <dbReference type="Proteomes" id="UP000445000"/>
    </source>
</evidence>
<dbReference type="InterPro" id="IPR042099">
    <property type="entry name" value="ANL_N_sf"/>
</dbReference>
<dbReference type="Pfam" id="PF13193">
    <property type="entry name" value="AMP-binding_C"/>
    <property type="match status" value="1"/>
</dbReference>
<feature type="domain" description="AMP-dependent synthetase/ligase" evidence="1">
    <location>
        <begin position="28"/>
        <end position="378"/>
    </location>
</feature>
<dbReference type="InterPro" id="IPR050237">
    <property type="entry name" value="ATP-dep_AMP-bd_enzyme"/>
</dbReference>
<dbReference type="InterPro" id="IPR020845">
    <property type="entry name" value="AMP-binding_CS"/>
</dbReference>
<dbReference type="InterPro" id="IPR025110">
    <property type="entry name" value="AMP-bd_C"/>
</dbReference>
<dbReference type="PANTHER" id="PTHR43767:SF1">
    <property type="entry name" value="NONRIBOSOMAL PEPTIDE SYNTHASE PES1 (EUROFUNG)-RELATED"/>
    <property type="match status" value="1"/>
</dbReference>
<dbReference type="PANTHER" id="PTHR43767">
    <property type="entry name" value="LONG-CHAIN-FATTY-ACID--COA LIGASE"/>
    <property type="match status" value="1"/>
</dbReference>
<dbReference type="Gene3D" id="3.40.50.12780">
    <property type="entry name" value="N-terminal domain of ligase-like"/>
    <property type="match status" value="1"/>
</dbReference>
<feature type="domain" description="AMP-binding enzyme C-terminal" evidence="2">
    <location>
        <begin position="440"/>
        <end position="515"/>
    </location>
</feature>
<dbReference type="InterPro" id="IPR000873">
    <property type="entry name" value="AMP-dep_synth/lig_dom"/>
</dbReference>